<protein>
    <submittedName>
        <fullName evidence="5">LacI family DNA-binding transcriptional regulator</fullName>
    </submittedName>
</protein>
<reference evidence="5" key="1">
    <citation type="submission" date="2023-07" db="EMBL/GenBank/DDBJ databases">
        <title>The genome sequence of Rhodocytophaga aerolata KACC 12507.</title>
        <authorList>
            <person name="Zhang X."/>
        </authorList>
    </citation>
    <scope>NUCLEOTIDE SEQUENCE</scope>
    <source>
        <strain evidence="5">KACC 12507</strain>
    </source>
</reference>
<dbReference type="Proteomes" id="UP001168528">
    <property type="component" value="Unassembled WGS sequence"/>
</dbReference>
<evidence type="ECO:0000256" key="3">
    <source>
        <dbReference type="ARBA" id="ARBA00023163"/>
    </source>
</evidence>
<proteinExistence type="predicted"/>
<comment type="caution">
    <text evidence="5">The sequence shown here is derived from an EMBL/GenBank/DDBJ whole genome shotgun (WGS) entry which is preliminary data.</text>
</comment>
<organism evidence="5 6">
    <name type="scientific">Rhodocytophaga aerolata</name>
    <dbReference type="NCBI Taxonomy" id="455078"/>
    <lineage>
        <taxon>Bacteria</taxon>
        <taxon>Pseudomonadati</taxon>
        <taxon>Bacteroidota</taxon>
        <taxon>Cytophagia</taxon>
        <taxon>Cytophagales</taxon>
        <taxon>Rhodocytophagaceae</taxon>
        <taxon>Rhodocytophaga</taxon>
    </lineage>
</organism>
<dbReference type="EMBL" id="JAUKPO010000010">
    <property type="protein sequence ID" value="MDO1448103.1"/>
    <property type="molecule type" value="Genomic_DNA"/>
</dbReference>
<accession>A0ABT8RA17</accession>
<dbReference type="SMART" id="SM00354">
    <property type="entry name" value="HTH_LACI"/>
    <property type="match status" value="1"/>
</dbReference>
<evidence type="ECO:0000256" key="1">
    <source>
        <dbReference type="ARBA" id="ARBA00023015"/>
    </source>
</evidence>
<dbReference type="SUPFAM" id="SSF47413">
    <property type="entry name" value="lambda repressor-like DNA-binding domains"/>
    <property type="match status" value="1"/>
</dbReference>
<feature type="domain" description="HTH lacI-type" evidence="4">
    <location>
        <begin position="5"/>
        <end position="59"/>
    </location>
</feature>
<evidence type="ECO:0000313" key="6">
    <source>
        <dbReference type="Proteomes" id="UP001168528"/>
    </source>
</evidence>
<dbReference type="GO" id="GO:0003677">
    <property type="term" value="F:DNA binding"/>
    <property type="evidence" value="ECO:0007669"/>
    <property type="project" value="UniProtKB-KW"/>
</dbReference>
<dbReference type="PANTHER" id="PTHR30146">
    <property type="entry name" value="LACI-RELATED TRANSCRIPTIONAL REPRESSOR"/>
    <property type="match status" value="1"/>
</dbReference>
<dbReference type="CDD" id="cd06267">
    <property type="entry name" value="PBP1_LacI_sugar_binding-like"/>
    <property type="match status" value="1"/>
</dbReference>
<dbReference type="InterPro" id="IPR028082">
    <property type="entry name" value="Peripla_BP_I"/>
</dbReference>
<dbReference type="Pfam" id="PF13377">
    <property type="entry name" value="Peripla_BP_3"/>
    <property type="match status" value="1"/>
</dbReference>
<dbReference type="Pfam" id="PF00356">
    <property type="entry name" value="LacI"/>
    <property type="match status" value="1"/>
</dbReference>
<name>A0ABT8RA17_9BACT</name>
<sequence>MSREVTIYDIAKELNISAATVSRSLKNHPAISDKTKQKILATAKEMGYRSNTFARNLRRQKTNTLGVIVPRLNSTFMSEVIAGMEKVANEAGYNLIISQSLEMMKKEAINAATMFNNRVDGLLVSLAYDTDSIAHFEPFIQKNIPLLFFDRICDQQQYAGIVINNYQAAYEITAHLIEQGCQNLFHITGNLSRNVYADRFNGFRQALADHQINHSPEYLLINNLSAQEGKATAHLLLQKKTLPDGVFVANDTCAVACMLELMEKGIRIPEDIAFTGFNNDPISWVVKPQLTTVHYKGFDMGETAAQTLINRLNHGQEASNQTIVLPHELISRQSSLKHATS</sequence>
<evidence type="ECO:0000256" key="2">
    <source>
        <dbReference type="ARBA" id="ARBA00023125"/>
    </source>
</evidence>
<dbReference type="PROSITE" id="PS50932">
    <property type="entry name" value="HTH_LACI_2"/>
    <property type="match status" value="1"/>
</dbReference>
<dbReference type="InterPro" id="IPR000843">
    <property type="entry name" value="HTH_LacI"/>
</dbReference>
<dbReference type="InterPro" id="IPR010982">
    <property type="entry name" value="Lambda_DNA-bd_dom_sf"/>
</dbReference>
<dbReference type="Gene3D" id="3.40.50.2300">
    <property type="match status" value="2"/>
</dbReference>
<dbReference type="PANTHER" id="PTHR30146:SF109">
    <property type="entry name" value="HTH-TYPE TRANSCRIPTIONAL REGULATOR GALS"/>
    <property type="match status" value="1"/>
</dbReference>
<evidence type="ECO:0000259" key="4">
    <source>
        <dbReference type="PROSITE" id="PS50932"/>
    </source>
</evidence>
<gene>
    <name evidence="5" type="ORF">Q0590_17650</name>
</gene>
<dbReference type="CDD" id="cd01392">
    <property type="entry name" value="HTH_LacI"/>
    <property type="match status" value="1"/>
</dbReference>
<dbReference type="SUPFAM" id="SSF53822">
    <property type="entry name" value="Periplasmic binding protein-like I"/>
    <property type="match status" value="1"/>
</dbReference>
<dbReference type="InterPro" id="IPR046335">
    <property type="entry name" value="LacI/GalR-like_sensor"/>
</dbReference>
<evidence type="ECO:0000313" key="5">
    <source>
        <dbReference type="EMBL" id="MDO1448103.1"/>
    </source>
</evidence>
<keyword evidence="2 5" id="KW-0238">DNA-binding</keyword>
<keyword evidence="3" id="KW-0804">Transcription</keyword>
<keyword evidence="1" id="KW-0805">Transcription regulation</keyword>
<dbReference type="Gene3D" id="1.10.260.40">
    <property type="entry name" value="lambda repressor-like DNA-binding domains"/>
    <property type="match status" value="1"/>
</dbReference>
<keyword evidence="6" id="KW-1185">Reference proteome</keyword>